<reference evidence="2 3" key="1">
    <citation type="submission" date="2021-06" db="EMBL/GenBank/DDBJ databases">
        <authorList>
            <person name="Palmer J.M."/>
        </authorList>
    </citation>
    <scope>NUCLEOTIDE SEQUENCE [LARGE SCALE GENOMIC DNA]</scope>
    <source>
        <strain evidence="2 3">MEX-2019</strain>
        <tissue evidence="2">Muscle</tissue>
    </source>
</reference>
<comment type="caution">
    <text evidence="2">The sequence shown here is derived from an EMBL/GenBank/DDBJ whole genome shotgun (WGS) entry which is preliminary data.</text>
</comment>
<dbReference type="AlphaFoldDB" id="A0AAV9SHE4"/>
<organism evidence="2 3">
    <name type="scientific">Crenichthys baileyi</name>
    <name type="common">White River springfish</name>
    <dbReference type="NCBI Taxonomy" id="28760"/>
    <lineage>
        <taxon>Eukaryota</taxon>
        <taxon>Metazoa</taxon>
        <taxon>Chordata</taxon>
        <taxon>Craniata</taxon>
        <taxon>Vertebrata</taxon>
        <taxon>Euteleostomi</taxon>
        <taxon>Actinopterygii</taxon>
        <taxon>Neopterygii</taxon>
        <taxon>Teleostei</taxon>
        <taxon>Neoteleostei</taxon>
        <taxon>Acanthomorphata</taxon>
        <taxon>Ovalentaria</taxon>
        <taxon>Atherinomorphae</taxon>
        <taxon>Cyprinodontiformes</taxon>
        <taxon>Goodeidae</taxon>
        <taxon>Crenichthys</taxon>
    </lineage>
</organism>
<gene>
    <name evidence="2" type="ORF">CRENBAI_020570</name>
</gene>
<sequence length="205" mass="23037">MWEESRTEGYLMGVFKLLALMIQSEVQGCESARSDGADAASGAAPQLPVHHLSSSESFFLFKLENCSDAAVESNRSSNEEVDRLVPWCSQNHLELNSLNTTEMMWGLARPPIRTGPNCNEQLGLQRESSGLTFRPSRTYTVPESGEGQLTSLQTPQILHTDCLEFYLHYPKTSFTIVTDTPENLRLRQQSELQSQIRRSSQHLSE</sequence>
<feature type="signal peptide" evidence="1">
    <location>
        <begin position="1"/>
        <end position="28"/>
    </location>
</feature>
<proteinExistence type="predicted"/>
<evidence type="ECO:0000256" key="1">
    <source>
        <dbReference type="SAM" id="SignalP"/>
    </source>
</evidence>
<feature type="chain" id="PRO_5043911659" evidence="1">
    <location>
        <begin position="29"/>
        <end position="205"/>
    </location>
</feature>
<keyword evidence="1" id="KW-0732">Signal</keyword>
<dbReference type="Proteomes" id="UP001311232">
    <property type="component" value="Unassembled WGS sequence"/>
</dbReference>
<protein>
    <submittedName>
        <fullName evidence="2">Uncharacterized protein</fullName>
    </submittedName>
</protein>
<keyword evidence="3" id="KW-1185">Reference proteome</keyword>
<name>A0AAV9SHE4_9TELE</name>
<evidence type="ECO:0000313" key="3">
    <source>
        <dbReference type="Proteomes" id="UP001311232"/>
    </source>
</evidence>
<accession>A0AAV9SHE4</accession>
<evidence type="ECO:0000313" key="2">
    <source>
        <dbReference type="EMBL" id="KAK5620670.1"/>
    </source>
</evidence>
<dbReference type="EMBL" id="JAHHUM010000344">
    <property type="protein sequence ID" value="KAK5620670.1"/>
    <property type="molecule type" value="Genomic_DNA"/>
</dbReference>